<dbReference type="AlphaFoldDB" id="E9I6U6"/>
<protein>
    <submittedName>
        <fullName evidence="1">Uncharacterized protein</fullName>
    </submittedName>
</protein>
<accession>E9I6U6</accession>
<dbReference type="HOGENOM" id="CLU_716829_0_0_1"/>
<gene>
    <name evidence="1" type="ORF">DAPPUDRAFT_344216</name>
</gene>
<evidence type="ECO:0000313" key="2">
    <source>
        <dbReference type="Proteomes" id="UP000000305"/>
    </source>
</evidence>
<reference evidence="1 2" key="1">
    <citation type="journal article" date="2011" name="Science">
        <title>The ecoresponsive genome of Daphnia pulex.</title>
        <authorList>
            <person name="Colbourne J.K."/>
            <person name="Pfrender M.E."/>
            <person name="Gilbert D."/>
            <person name="Thomas W.K."/>
            <person name="Tucker A."/>
            <person name="Oakley T.H."/>
            <person name="Tokishita S."/>
            <person name="Aerts A."/>
            <person name="Arnold G.J."/>
            <person name="Basu M.K."/>
            <person name="Bauer D.J."/>
            <person name="Caceres C.E."/>
            <person name="Carmel L."/>
            <person name="Casola C."/>
            <person name="Choi J.H."/>
            <person name="Detter J.C."/>
            <person name="Dong Q."/>
            <person name="Dusheyko S."/>
            <person name="Eads B.D."/>
            <person name="Frohlich T."/>
            <person name="Geiler-Samerotte K.A."/>
            <person name="Gerlach D."/>
            <person name="Hatcher P."/>
            <person name="Jogdeo S."/>
            <person name="Krijgsveld J."/>
            <person name="Kriventseva E.V."/>
            <person name="Kultz D."/>
            <person name="Laforsch C."/>
            <person name="Lindquist E."/>
            <person name="Lopez J."/>
            <person name="Manak J.R."/>
            <person name="Muller J."/>
            <person name="Pangilinan J."/>
            <person name="Patwardhan R.P."/>
            <person name="Pitluck S."/>
            <person name="Pritham E.J."/>
            <person name="Rechtsteiner A."/>
            <person name="Rho M."/>
            <person name="Rogozin I.B."/>
            <person name="Sakarya O."/>
            <person name="Salamov A."/>
            <person name="Schaack S."/>
            <person name="Shapiro H."/>
            <person name="Shiga Y."/>
            <person name="Skalitzky C."/>
            <person name="Smith Z."/>
            <person name="Souvorov A."/>
            <person name="Sung W."/>
            <person name="Tang Z."/>
            <person name="Tsuchiya D."/>
            <person name="Tu H."/>
            <person name="Vos H."/>
            <person name="Wang M."/>
            <person name="Wolf Y.I."/>
            <person name="Yamagata H."/>
            <person name="Yamada T."/>
            <person name="Ye Y."/>
            <person name="Shaw J.R."/>
            <person name="Andrews J."/>
            <person name="Crease T.J."/>
            <person name="Tang H."/>
            <person name="Lucas S.M."/>
            <person name="Robertson H.M."/>
            <person name="Bork P."/>
            <person name="Koonin E.V."/>
            <person name="Zdobnov E.M."/>
            <person name="Grigoriev I.V."/>
            <person name="Lynch M."/>
            <person name="Boore J.L."/>
        </authorList>
    </citation>
    <scope>NUCLEOTIDE SEQUENCE [LARGE SCALE GENOMIC DNA]</scope>
</reference>
<dbReference type="Proteomes" id="UP000000305">
    <property type="component" value="Unassembled WGS sequence"/>
</dbReference>
<dbReference type="EMBL" id="GL736710">
    <property type="protein sequence ID" value="EFX60284.1"/>
    <property type="molecule type" value="Genomic_DNA"/>
</dbReference>
<dbReference type="InParanoid" id="E9I6U6"/>
<dbReference type="KEGG" id="dpx:DAPPUDRAFT_344216"/>
<sequence length="386" mass="43210">MADAVGMGVAHESIRMAHQLYFSKNRNEGWIACVRHDDASRDGIPNDLKYDCPDYEWPKETSLLLSHVAVVGNPSLIKEALIPVSATDMQTNSLDDLPMLAWQKAFDAFAEDVKPEFLDKWVTRLIGDQAKNSQSRTLACSKEQLTQWVRAKDVSTRLSACRSQMMAFPQSNRAQKQLEHQLILLLAIHAVMQVGNLVDHRQELQCPESVAQVQDYEVAIAIVAHLYYGQGCVLELRGEQWRVANMIRTDALEPMGANPARNGNIMRIEHEVQSHMKRTRPGLFPPTSDMERFKSDHGGVPFVLDVQRALDAQACAALSQDLNLKVIPVGADDALQIESVMEKVHSELCVLFGDPHHVNQTKKEDTMTDKPVGQIINNTWNVTGNI</sequence>
<keyword evidence="2" id="KW-1185">Reference proteome</keyword>
<proteinExistence type="predicted"/>
<evidence type="ECO:0000313" key="1">
    <source>
        <dbReference type="EMBL" id="EFX60284.1"/>
    </source>
</evidence>
<feature type="non-terminal residue" evidence="1">
    <location>
        <position position="386"/>
    </location>
</feature>
<name>E9I6U6_DAPPU</name>
<organism evidence="1 2">
    <name type="scientific">Daphnia pulex</name>
    <name type="common">Water flea</name>
    <dbReference type="NCBI Taxonomy" id="6669"/>
    <lineage>
        <taxon>Eukaryota</taxon>
        <taxon>Metazoa</taxon>
        <taxon>Ecdysozoa</taxon>
        <taxon>Arthropoda</taxon>
        <taxon>Crustacea</taxon>
        <taxon>Branchiopoda</taxon>
        <taxon>Diplostraca</taxon>
        <taxon>Cladocera</taxon>
        <taxon>Anomopoda</taxon>
        <taxon>Daphniidae</taxon>
        <taxon>Daphnia</taxon>
    </lineage>
</organism>